<dbReference type="GO" id="GO:0015074">
    <property type="term" value="P:DNA integration"/>
    <property type="evidence" value="ECO:0007669"/>
    <property type="project" value="InterPro"/>
</dbReference>
<feature type="region of interest" description="Disordered" evidence="1">
    <location>
        <begin position="233"/>
        <end position="287"/>
    </location>
</feature>
<organism evidence="3">
    <name type="scientific">Amphimedon queenslandica</name>
    <name type="common">Sponge</name>
    <dbReference type="NCBI Taxonomy" id="400682"/>
    <lineage>
        <taxon>Eukaryota</taxon>
        <taxon>Metazoa</taxon>
        <taxon>Porifera</taxon>
        <taxon>Demospongiae</taxon>
        <taxon>Heteroscleromorpha</taxon>
        <taxon>Haplosclerida</taxon>
        <taxon>Niphatidae</taxon>
        <taxon>Amphimedon</taxon>
    </lineage>
</organism>
<dbReference type="PANTHER" id="PTHR37984:SF13">
    <property type="entry name" value="RIBONUCLEASE H"/>
    <property type="match status" value="1"/>
</dbReference>
<protein>
    <recommendedName>
        <fullName evidence="2">Integrase catalytic domain-containing protein</fullName>
    </recommendedName>
</protein>
<dbReference type="EnsemblMetazoa" id="Aqu2.1.39550_001">
    <property type="protein sequence ID" value="Aqu2.1.39550_001"/>
    <property type="gene ID" value="Aqu2.1.39550"/>
</dbReference>
<dbReference type="OrthoDB" id="7758825at2759"/>
<feature type="compositionally biased region" description="Polar residues" evidence="1">
    <location>
        <begin position="277"/>
        <end position="287"/>
    </location>
</feature>
<dbReference type="Gene3D" id="1.10.340.70">
    <property type="match status" value="1"/>
</dbReference>
<feature type="domain" description="Integrase catalytic" evidence="2">
    <location>
        <begin position="63"/>
        <end position="152"/>
    </location>
</feature>
<name>A0A1X7VGW6_AMPQE</name>
<sequence length="287" mass="32394">MKHHSRSNQWWPGLDADITDIVQKCETCEVNRPNPLKAPLHPWAFPARPWAGVHIDHAGPFCEQVVSDNASGFTSTEFKQFVSENGIRQVLVSPYHQSSNGLAEQAVAILKNIVKKFESPLEVRISKFFFKYRVSPQTTTGISPADLIMGRRLRTHLDLLHPNTANRVADKVKRGVSDKSARKFLTGDKLYAKEFSRSNWVPVELVEVTGPLSYHVRTREGLVLRRHVDHLRKRNPDSTEDEGIMQDGFSSSNVDNHSNSTPLNHSPPVTGEPPSQPLTNQPVRRWT</sequence>
<dbReference type="InParanoid" id="A0A1X7VGW6"/>
<dbReference type="InterPro" id="IPR050951">
    <property type="entry name" value="Retrovirus_Pol_polyprotein"/>
</dbReference>
<dbReference type="PROSITE" id="PS50994">
    <property type="entry name" value="INTEGRASE"/>
    <property type="match status" value="1"/>
</dbReference>
<dbReference type="InterPro" id="IPR041588">
    <property type="entry name" value="Integrase_H2C2"/>
</dbReference>
<dbReference type="eggNOG" id="KOG0017">
    <property type="taxonomic scope" value="Eukaryota"/>
</dbReference>
<dbReference type="InterPro" id="IPR001584">
    <property type="entry name" value="Integrase_cat-core"/>
</dbReference>
<dbReference type="Gene3D" id="3.30.420.10">
    <property type="entry name" value="Ribonuclease H-like superfamily/Ribonuclease H"/>
    <property type="match status" value="1"/>
</dbReference>
<dbReference type="SUPFAM" id="SSF53098">
    <property type="entry name" value="Ribonuclease H-like"/>
    <property type="match status" value="1"/>
</dbReference>
<feature type="compositionally biased region" description="Polar residues" evidence="1">
    <location>
        <begin position="248"/>
        <end position="264"/>
    </location>
</feature>
<dbReference type="InterPro" id="IPR012337">
    <property type="entry name" value="RNaseH-like_sf"/>
</dbReference>
<dbReference type="Pfam" id="PF17921">
    <property type="entry name" value="Integrase_H2C2"/>
    <property type="match status" value="1"/>
</dbReference>
<evidence type="ECO:0000313" key="3">
    <source>
        <dbReference type="EnsemblMetazoa" id="Aqu2.1.39550_001"/>
    </source>
</evidence>
<dbReference type="PANTHER" id="PTHR37984">
    <property type="entry name" value="PROTEIN CBG26694"/>
    <property type="match status" value="1"/>
</dbReference>
<dbReference type="InterPro" id="IPR036397">
    <property type="entry name" value="RNaseH_sf"/>
</dbReference>
<reference evidence="3" key="1">
    <citation type="submission" date="2017-05" db="UniProtKB">
        <authorList>
            <consortium name="EnsemblMetazoa"/>
        </authorList>
    </citation>
    <scope>IDENTIFICATION</scope>
</reference>
<dbReference type="GO" id="GO:0003676">
    <property type="term" value="F:nucleic acid binding"/>
    <property type="evidence" value="ECO:0007669"/>
    <property type="project" value="InterPro"/>
</dbReference>
<dbReference type="OMA" id="WAGVHID"/>
<dbReference type="AlphaFoldDB" id="A0A1X7VGW6"/>
<accession>A0A1X7VGW6</accession>
<evidence type="ECO:0000256" key="1">
    <source>
        <dbReference type="SAM" id="MobiDB-lite"/>
    </source>
</evidence>
<proteinExistence type="predicted"/>
<evidence type="ECO:0000259" key="2">
    <source>
        <dbReference type="PROSITE" id="PS50994"/>
    </source>
</evidence>